<dbReference type="SUPFAM" id="SSF100910">
    <property type="entry name" value="Chemosensory protein Csp2"/>
    <property type="match status" value="1"/>
</dbReference>
<dbReference type="PANTHER" id="PTHR11257:SF11">
    <property type="entry name" value="CHEMOSENSORY PROTEIN 17"/>
    <property type="match status" value="1"/>
</dbReference>
<dbReference type="InterPro" id="IPR005055">
    <property type="entry name" value="A10/PebIII"/>
</dbReference>
<feature type="chain" id="PRO_5026845874" evidence="1">
    <location>
        <begin position="27"/>
        <end position="116"/>
    </location>
</feature>
<proteinExistence type="evidence at transcript level"/>
<sequence length="116" mass="13457">MLKILSLAFLTMVFGVFVIDATYSTADPEIDFYIHNPKLIRKYLDCVEKRSTSTCGIIARRISRLIPEALFNQCRACTPDEAAKAHKIIQFVRTYYPYDFNLIWRMYYPGAPSGQY</sequence>
<dbReference type="PANTHER" id="PTHR11257">
    <property type="entry name" value="CHEMOSENSORY PROTEIN-RELATED"/>
    <property type="match status" value="1"/>
</dbReference>
<name>A0A6M5CK70_ENCFO</name>
<dbReference type="Gene3D" id="1.10.2080.10">
    <property type="entry name" value="Insect odorant-binding protein A10/Ejaculatory bulb-specific protein 3"/>
    <property type="match status" value="1"/>
</dbReference>
<reference evidence="2" key="1">
    <citation type="submission" date="2019-12" db="EMBL/GenBank/DDBJ databases">
        <title>Expression Analysis and Functional Verification of Chemosensory Protein in Encarsia formosa.</title>
        <authorList>
            <person name="Wang K."/>
        </authorList>
    </citation>
    <scope>NUCLEOTIDE SEQUENCE</scope>
</reference>
<dbReference type="EMBL" id="MN830269">
    <property type="protein sequence ID" value="QJT73569.1"/>
    <property type="molecule type" value="mRNA"/>
</dbReference>
<dbReference type="AlphaFoldDB" id="A0A6M5CK70"/>
<dbReference type="InterPro" id="IPR036682">
    <property type="entry name" value="OS_D_A10/PebIII_sf"/>
</dbReference>
<protein>
    <submittedName>
        <fullName evidence="2">Chemosensory protein 10</fullName>
    </submittedName>
</protein>
<organism evidence="2">
    <name type="scientific">Encarsia formosa</name>
    <name type="common">Whitefly parasite</name>
    <dbReference type="NCBI Taxonomy" id="32400"/>
    <lineage>
        <taxon>Eukaryota</taxon>
        <taxon>Metazoa</taxon>
        <taxon>Ecdysozoa</taxon>
        <taxon>Arthropoda</taxon>
        <taxon>Hexapoda</taxon>
        <taxon>Insecta</taxon>
        <taxon>Pterygota</taxon>
        <taxon>Neoptera</taxon>
        <taxon>Endopterygota</taxon>
        <taxon>Hymenoptera</taxon>
        <taxon>Apocrita</taxon>
        <taxon>Proctotrupomorpha</taxon>
        <taxon>Chalcidoidea</taxon>
        <taxon>Aphelinidae</taxon>
        <taxon>Coccophaginae</taxon>
        <taxon>Encarsia</taxon>
    </lineage>
</organism>
<evidence type="ECO:0000313" key="2">
    <source>
        <dbReference type="EMBL" id="QJT73569.1"/>
    </source>
</evidence>
<evidence type="ECO:0000256" key="1">
    <source>
        <dbReference type="SAM" id="SignalP"/>
    </source>
</evidence>
<feature type="signal peptide" evidence="1">
    <location>
        <begin position="1"/>
        <end position="26"/>
    </location>
</feature>
<accession>A0A6M5CK70</accession>
<keyword evidence="1" id="KW-0732">Signal</keyword>
<dbReference type="Pfam" id="PF03392">
    <property type="entry name" value="OS-D"/>
    <property type="match status" value="1"/>
</dbReference>